<sequence>MNMTTNQTNQAIVQNKIDPVTLQVIGGALKTIAKEMAHVMYRMAYSSLIRESEDLGAGIFDVFGNTLAEADSTPMQLGCLPGYIRGFQEKLGDNQHPDDIIWNNDPYAGASHSPDVALCQPIFYKGELVGYAGATAHHLDMGGAQPGLMIDVPDVYAEGLILNGVKLYDRGVRNETLFEVIRQKVRTPVQVIGDLEAQVAACRLGVKRFIELMDKYGKDTVILACEELMNYSERMMRKEIAKIPDGVYEAESWLDNDGRHLDTPLKVHVKMTKQGEELEVDVSGSADQVSTAFNVAYSGALCVSVHSVLRSIFLDTFTTEEDVPANEGAFRPIKIKARKGCIFNPIKPAALFSRGNQVNTVADLIIKALTPVLPNQTCAGSAANLQFASYAGLDEKNEYWVYIEVNEGSYGGRPGKDGMDAVDFSSWNTMNNPIEDLDMHIPLVCEQYELREDTGGAGQWRGGLGIVRWNRFLTDGFMTMEGDKHTVRPWGYKGGLPGTSANLIKNPDSVPEELPSKINGHRFQAGESVQILVPSSGGYGDPLQRSAEQVFEDVLDEIVSVETAYRDYGVVIENNKLDALATEQRREEIRRTRGRLPVYSE</sequence>
<keyword evidence="3" id="KW-1185">Reference proteome</keyword>
<reference evidence="2 3" key="1">
    <citation type="submission" date="2019-10" db="EMBL/GenBank/DDBJ databases">
        <title>Bacillus aerolatum sp. nov., isolated from bioaerosol of sport playgrounds.</title>
        <authorList>
            <person name="Chen P."/>
            <person name="Zhang G."/>
        </authorList>
    </citation>
    <scope>NUCLEOTIDE SEQUENCE [LARGE SCALE GENOMIC DNA]</scope>
    <source>
        <strain evidence="2 3">CX253</strain>
    </source>
</reference>
<gene>
    <name evidence="2" type="ORF">F9802_10860</name>
</gene>
<dbReference type="AlphaFoldDB" id="A0A6I1FJT2"/>
<comment type="caution">
    <text evidence="2">The sequence shown here is derived from an EMBL/GenBank/DDBJ whole genome shotgun (WGS) entry which is preliminary data.</text>
</comment>
<dbReference type="Proteomes" id="UP000429595">
    <property type="component" value="Unassembled WGS sequence"/>
</dbReference>
<dbReference type="PANTHER" id="PTHR11365:SF23">
    <property type="entry name" value="HYPOTHETICAL 5-OXOPROLINASE (EUROFUNG)-RELATED"/>
    <property type="match status" value="1"/>
</dbReference>
<organism evidence="2 3">
    <name type="scientific">Bacillus aerolatus</name>
    <dbReference type="NCBI Taxonomy" id="2653354"/>
    <lineage>
        <taxon>Bacteria</taxon>
        <taxon>Bacillati</taxon>
        <taxon>Bacillota</taxon>
        <taxon>Bacilli</taxon>
        <taxon>Bacillales</taxon>
        <taxon>Bacillaceae</taxon>
        <taxon>Bacillus</taxon>
    </lineage>
</organism>
<dbReference type="GO" id="GO:0006749">
    <property type="term" value="P:glutathione metabolic process"/>
    <property type="evidence" value="ECO:0007669"/>
    <property type="project" value="TreeGrafter"/>
</dbReference>
<feature type="domain" description="Hydantoinase B/oxoprolinase" evidence="1">
    <location>
        <begin position="18"/>
        <end position="542"/>
    </location>
</feature>
<dbReference type="GO" id="GO:0017168">
    <property type="term" value="F:5-oxoprolinase (ATP-hydrolyzing) activity"/>
    <property type="evidence" value="ECO:0007669"/>
    <property type="project" value="TreeGrafter"/>
</dbReference>
<dbReference type="InterPro" id="IPR045079">
    <property type="entry name" value="Oxoprolinase-like"/>
</dbReference>
<dbReference type="InterPro" id="IPR003692">
    <property type="entry name" value="Hydantoinase_B"/>
</dbReference>
<evidence type="ECO:0000259" key="1">
    <source>
        <dbReference type="Pfam" id="PF02538"/>
    </source>
</evidence>
<protein>
    <submittedName>
        <fullName evidence="2">Hydantoinase B/oxoprolinase family protein</fullName>
    </submittedName>
</protein>
<evidence type="ECO:0000313" key="2">
    <source>
        <dbReference type="EMBL" id="KAB7706684.1"/>
    </source>
</evidence>
<name>A0A6I1FJT2_9BACI</name>
<proteinExistence type="predicted"/>
<dbReference type="GO" id="GO:0005829">
    <property type="term" value="C:cytosol"/>
    <property type="evidence" value="ECO:0007669"/>
    <property type="project" value="TreeGrafter"/>
</dbReference>
<dbReference type="Pfam" id="PF02538">
    <property type="entry name" value="Hydantoinase_B"/>
    <property type="match status" value="1"/>
</dbReference>
<accession>A0A6I1FJT2</accession>
<dbReference type="EMBL" id="WEIO01000005">
    <property type="protein sequence ID" value="KAB7706684.1"/>
    <property type="molecule type" value="Genomic_DNA"/>
</dbReference>
<evidence type="ECO:0000313" key="3">
    <source>
        <dbReference type="Proteomes" id="UP000429595"/>
    </source>
</evidence>
<dbReference type="PANTHER" id="PTHR11365">
    <property type="entry name" value="5-OXOPROLINASE RELATED"/>
    <property type="match status" value="1"/>
</dbReference>